<evidence type="ECO:0000313" key="8">
    <source>
        <dbReference type="EMBL" id="MDX8337038.1"/>
    </source>
</evidence>
<evidence type="ECO:0000313" key="9">
    <source>
        <dbReference type="Proteomes" id="UP001279681"/>
    </source>
</evidence>
<evidence type="ECO:0000256" key="6">
    <source>
        <dbReference type="SAM" id="SignalP"/>
    </source>
</evidence>
<evidence type="ECO:0000256" key="2">
    <source>
        <dbReference type="ARBA" id="ARBA00022723"/>
    </source>
</evidence>
<keyword evidence="4 5" id="KW-0408">Iron</keyword>
<dbReference type="PROSITE" id="PS00202">
    <property type="entry name" value="RUBREDOXIN"/>
    <property type="match status" value="1"/>
</dbReference>
<dbReference type="InterPro" id="IPR024935">
    <property type="entry name" value="Rubredoxin_dom"/>
</dbReference>
<dbReference type="RefSeq" id="WP_320314392.1">
    <property type="nucleotide sequence ID" value="NZ_JAVIKH010000018.1"/>
</dbReference>
<dbReference type="PROSITE" id="PS50903">
    <property type="entry name" value="RUBREDOXIN_LIKE"/>
    <property type="match status" value="1"/>
</dbReference>
<dbReference type="PRINTS" id="PR00163">
    <property type="entry name" value="RUBREDOXIN"/>
</dbReference>
<dbReference type="CDD" id="cd00730">
    <property type="entry name" value="rubredoxin"/>
    <property type="match status" value="1"/>
</dbReference>
<comment type="similarity">
    <text evidence="5">Belongs to the rubredoxin family.</text>
</comment>
<dbReference type="Gene3D" id="2.20.28.10">
    <property type="match status" value="1"/>
</dbReference>
<evidence type="ECO:0000259" key="7">
    <source>
        <dbReference type="PROSITE" id="PS50903"/>
    </source>
</evidence>
<dbReference type="PANTHER" id="PTHR47627:SF1">
    <property type="entry name" value="RUBREDOXIN-1-RELATED"/>
    <property type="match status" value="1"/>
</dbReference>
<dbReference type="InterPro" id="IPR024934">
    <property type="entry name" value="Rubredoxin-like_dom"/>
</dbReference>
<comment type="cofactor">
    <cofactor evidence="5">
        <name>Fe(3+)</name>
        <dbReference type="ChEBI" id="CHEBI:29034"/>
    </cofactor>
</comment>
<feature type="domain" description="Rubredoxin-like" evidence="7">
    <location>
        <begin position="25"/>
        <end position="76"/>
    </location>
</feature>
<proteinExistence type="inferred from homology"/>
<feature type="chain" id="PRO_5045214135" description="Rubredoxin" evidence="6">
    <location>
        <begin position="18"/>
        <end position="76"/>
    </location>
</feature>
<sequence length="76" mass="8521">MKKLFLIFLIIFPFVFASGTSDEDAQKYECDVCGYTYNPAKGDSKADIPPGTSFKNLPDNWKCPRCGESKSGFKKK</sequence>
<evidence type="ECO:0000256" key="4">
    <source>
        <dbReference type="ARBA" id="ARBA00023004"/>
    </source>
</evidence>
<keyword evidence="3 5" id="KW-0249">Electron transport</keyword>
<dbReference type="EMBL" id="JAVIKH010000018">
    <property type="protein sequence ID" value="MDX8337038.1"/>
    <property type="molecule type" value="Genomic_DNA"/>
</dbReference>
<keyword evidence="1" id="KW-0813">Transport</keyword>
<feature type="signal peptide" evidence="6">
    <location>
        <begin position="1"/>
        <end position="17"/>
    </location>
</feature>
<evidence type="ECO:0000256" key="1">
    <source>
        <dbReference type="ARBA" id="ARBA00022448"/>
    </source>
</evidence>
<dbReference type="InterPro" id="IPR050526">
    <property type="entry name" value="Rubredoxin_ET"/>
</dbReference>
<protein>
    <recommendedName>
        <fullName evidence="5">Rubredoxin</fullName>
    </recommendedName>
</protein>
<dbReference type="PANTHER" id="PTHR47627">
    <property type="entry name" value="RUBREDOXIN"/>
    <property type="match status" value="1"/>
</dbReference>
<dbReference type="InterPro" id="IPR018527">
    <property type="entry name" value="Rubredoxin_Fe_BS"/>
</dbReference>
<reference evidence="9" key="1">
    <citation type="submission" date="2023-07" db="EMBL/GenBank/DDBJ databases">
        <authorList>
            <person name="Colorado M.A."/>
            <person name="Villamil L.M."/>
            <person name="Melo J.F."/>
            <person name="Rodriguez J.A."/>
            <person name="Ruiz R.Y."/>
        </authorList>
    </citation>
    <scope>NUCLEOTIDE SEQUENCE [LARGE SCALE GENOMIC DNA]</scope>
    <source>
        <strain evidence="9">C33</strain>
    </source>
</reference>
<accession>A0ABU4WBX0</accession>
<organism evidence="8 9">
    <name type="scientific">Candidatus Cetobacterium colombiensis</name>
    <dbReference type="NCBI Taxonomy" id="3073100"/>
    <lineage>
        <taxon>Bacteria</taxon>
        <taxon>Fusobacteriati</taxon>
        <taxon>Fusobacteriota</taxon>
        <taxon>Fusobacteriia</taxon>
        <taxon>Fusobacteriales</taxon>
        <taxon>Fusobacteriaceae</taxon>
        <taxon>Cetobacterium</taxon>
    </lineage>
</organism>
<dbReference type="Pfam" id="PF00301">
    <property type="entry name" value="Rubredoxin"/>
    <property type="match status" value="1"/>
</dbReference>
<evidence type="ECO:0000256" key="5">
    <source>
        <dbReference type="RuleBase" id="RU003820"/>
    </source>
</evidence>
<keyword evidence="6" id="KW-0732">Signal</keyword>
<name>A0ABU4WBX0_9FUSO</name>
<dbReference type="Proteomes" id="UP001279681">
    <property type="component" value="Unassembled WGS sequence"/>
</dbReference>
<keyword evidence="2 5" id="KW-0479">Metal-binding</keyword>
<evidence type="ECO:0000256" key="3">
    <source>
        <dbReference type="ARBA" id="ARBA00022982"/>
    </source>
</evidence>
<keyword evidence="9" id="KW-1185">Reference proteome</keyword>
<comment type="caution">
    <text evidence="8">The sequence shown here is derived from an EMBL/GenBank/DDBJ whole genome shotgun (WGS) entry which is preliminary data.</text>
</comment>
<dbReference type="SUPFAM" id="SSF57802">
    <property type="entry name" value="Rubredoxin-like"/>
    <property type="match status" value="1"/>
</dbReference>
<gene>
    <name evidence="8" type="ORF">RFV38_11100</name>
</gene>